<dbReference type="STRING" id="36087.A0A077Z548"/>
<sequence>MALYIVRYLDSDNHEKVSLSEYERKIAAAIRLIEERRKSRVSGRQRDPSVGWILDFNGDRFVDYNELTAAKEIFHGGFNASKSGKFLKEEL</sequence>
<dbReference type="OrthoDB" id="1902587at2759"/>
<evidence type="ECO:0000313" key="1">
    <source>
        <dbReference type="EMBL" id="CDW54773.1"/>
    </source>
</evidence>
<dbReference type="InterPro" id="IPR018247">
    <property type="entry name" value="EF_Hand_1_Ca_BS"/>
</dbReference>
<name>A0A077Z548_TRITR</name>
<gene>
    <name evidence="1" type="ORF">TTRE_0000304301</name>
</gene>
<dbReference type="EMBL" id="HG805915">
    <property type="protein sequence ID" value="CDW54773.1"/>
    <property type="molecule type" value="Genomic_DNA"/>
</dbReference>
<accession>A0A077Z548</accession>
<dbReference type="PROSITE" id="PS00018">
    <property type="entry name" value="EF_HAND_1"/>
    <property type="match status" value="1"/>
</dbReference>
<evidence type="ECO:0000313" key="2">
    <source>
        <dbReference type="Proteomes" id="UP000030665"/>
    </source>
</evidence>
<dbReference type="AlphaFoldDB" id="A0A077Z548"/>
<dbReference type="Proteomes" id="UP000030665">
    <property type="component" value="Unassembled WGS sequence"/>
</dbReference>
<protein>
    <submittedName>
        <fullName evidence="1">Uncharacterized protein</fullName>
    </submittedName>
</protein>
<reference evidence="1" key="1">
    <citation type="submission" date="2014-01" db="EMBL/GenBank/DDBJ databases">
        <authorList>
            <person name="Aslett M."/>
        </authorList>
    </citation>
    <scope>NUCLEOTIDE SEQUENCE</scope>
</reference>
<organism evidence="1 2">
    <name type="scientific">Trichuris trichiura</name>
    <name type="common">Whipworm</name>
    <name type="synonym">Trichocephalus trichiurus</name>
    <dbReference type="NCBI Taxonomy" id="36087"/>
    <lineage>
        <taxon>Eukaryota</taxon>
        <taxon>Metazoa</taxon>
        <taxon>Ecdysozoa</taxon>
        <taxon>Nematoda</taxon>
        <taxon>Enoplea</taxon>
        <taxon>Dorylaimia</taxon>
        <taxon>Trichinellida</taxon>
        <taxon>Trichuridae</taxon>
        <taxon>Trichuris</taxon>
    </lineage>
</organism>
<proteinExistence type="predicted"/>
<reference evidence="1" key="2">
    <citation type="submission" date="2014-03" db="EMBL/GenBank/DDBJ databases">
        <title>The whipworm genome and dual-species transcriptomics of an intimate host-pathogen interaction.</title>
        <authorList>
            <person name="Foth B.J."/>
            <person name="Tsai I.J."/>
            <person name="Reid A.J."/>
            <person name="Bancroft A.J."/>
            <person name="Nichol S."/>
            <person name="Tracey A."/>
            <person name="Holroyd N."/>
            <person name="Cotton J.A."/>
            <person name="Stanley E.J."/>
            <person name="Zarowiecki M."/>
            <person name="Liu J.Z."/>
            <person name="Huckvale T."/>
            <person name="Cooper P.J."/>
            <person name="Grencis R.K."/>
            <person name="Berriman M."/>
        </authorList>
    </citation>
    <scope>NUCLEOTIDE SEQUENCE [LARGE SCALE GENOMIC DNA]</scope>
</reference>
<keyword evidence="2" id="KW-1185">Reference proteome</keyword>